<organism evidence="2 3">
    <name type="scientific">Belliella alkalica</name>
    <dbReference type="NCBI Taxonomy" id="1730871"/>
    <lineage>
        <taxon>Bacteria</taxon>
        <taxon>Pseudomonadati</taxon>
        <taxon>Bacteroidota</taxon>
        <taxon>Cytophagia</taxon>
        <taxon>Cytophagales</taxon>
        <taxon>Cyclobacteriaceae</taxon>
        <taxon>Belliella</taxon>
    </lineage>
</organism>
<dbReference type="RefSeq" id="WP_241414774.1">
    <property type="nucleotide sequence ID" value="NZ_JAKZGO010000062.1"/>
</dbReference>
<proteinExistence type="predicted"/>
<keyword evidence="1" id="KW-0472">Membrane</keyword>
<gene>
    <name evidence="2" type="ORF">MM213_20620</name>
</gene>
<keyword evidence="3" id="KW-1185">Reference proteome</keyword>
<feature type="transmembrane region" description="Helical" evidence="1">
    <location>
        <begin position="83"/>
        <end position="99"/>
    </location>
</feature>
<accession>A0ABS9VHK1</accession>
<reference evidence="2" key="1">
    <citation type="submission" date="2022-03" db="EMBL/GenBank/DDBJ databases">
        <title>De novo assembled genomes of Belliella spp. (Cyclobacteriaceae) strains.</title>
        <authorList>
            <person name="Szabo A."/>
            <person name="Korponai K."/>
            <person name="Felfoldi T."/>
        </authorList>
    </citation>
    <scope>NUCLEOTIDE SEQUENCE</scope>
    <source>
        <strain evidence="2">DSM 111903</strain>
    </source>
</reference>
<feature type="transmembrane region" description="Helical" evidence="1">
    <location>
        <begin position="52"/>
        <end position="71"/>
    </location>
</feature>
<dbReference type="Proteomes" id="UP001165430">
    <property type="component" value="Unassembled WGS sequence"/>
</dbReference>
<evidence type="ECO:0000313" key="2">
    <source>
        <dbReference type="EMBL" id="MCH7415917.1"/>
    </source>
</evidence>
<evidence type="ECO:0000256" key="1">
    <source>
        <dbReference type="SAM" id="Phobius"/>
    </source>
</evidence>
<keyword evidence="1" id="KW-1133">Transmembrane helix</keyword>
<keyword evidence="1" id="KW-0812">Transmembrane</keyword>
<sequence>MAQNNEPALLTDNPLVKEFYDNTQSNIIRINDDKLKVILYENKETITKNSNYLTPLTLLISFILTFCTTDFKEFAKIPATTWQGFYLFCGIASLIWLVIELRKIKKVITIDELINKIKNQTNTNQSNAQGNG</sequence>
<dbReference type="EMBL" id="JAKZGO010000062">
    <property type="protein sequence ID" value="MCH7415917.1"/>
    <property type="molecule type" value="Genomic_DNA"/>
</dbReference>
<evidence type="ECO:0000313" key="3">
    <source>
        <dbReference type="Proteomes" id="UP001165430"/>
    </source>
</evidence>
<name>A0ABS9VHK1_9BACT</name>
<comment type="caution">
    <text evidence="2">The sequence shown here is derived from an EMBL/GenBank/DDBJ whole genome shotgun (WGS) entry which is preliminary data.</text>
</comment>
<protein>
    <submittedName>
        <fullName evidence="2">Uncharacterized protein</fullName>
    </submittedName>
</protein>